<evidence type="ECO:0000313" key="1">
    <source>
        <dbReference type="EMBL" id="CDZ94054.1"/>
    </source>
</evidence>
<evidence type="ECO:0008006" key="3">
    <source>
        <dbReference type="Google" id="ProtNLM"/>
    </source>
</evidence>
<keyword evidence="2" id="KW-1185">Reference proteome</keyword>
<dbReference type="HOGENOM" id="CLU_1509384_0_0_6"/>
<name>A0A078LSD3_9PSED</name>
<sequence length="178" mass="19825">MYYCIREGRGYGDKAPMKMANKIVISCFLVGVSGCINPEAFRPSPPYYESWGKMGATELDVKKALLECGDTHPAGGPKESLNEVALVYYCMVGYGYTPRGFKGRIEDSTSLCRIHADLPICQPDALVPKPSIELRLNSRYCRQYLNYNDCLSYLSSSSVGVHVCSRRSYRAPPLECLP</sequence>
<proteinExistence type="predicted"/>
<gene>
    <name evidence="1" type="ORF">BN1079_01365</name>
</gene>
<protein>
    <recommendedName>
        <fullName evidence="3">Lipoprotein</fullName>
    </recommendedName>
</protein>
<organism evidence="1 2">
    <name type="scientific">Pseudomonas saudiphocaensis</name>
    <dbReference type="NCBI Taxonomy" id="1499686"/>
    <lineage>
        <taxon>Bacteria</taxon>
        <taxon>Pseudomonadati</taxon>
        <taxon>Pseudomonadota</taxon>
        <taxon>Gammaproteobacteria</taxon>
        <taxon>Pseudomonadales</taxon>
        <taxon>Pseudomonadaceae</taxon>
        <taxon>Pseudomonas</taxon>
    </lineage>
</organism>
<dbReference type="PROSITE" id="PS51257">
    <property type="entry name" value="PROKAR_LIPOPROTEIN"/>
    <property type="match status" value="1"/>
</dbReference>
<accession>A0A078LSD3</accession>
<dbReference type="eggNOG" id="ENOG5033IXG">
    <property type="taxonomic scope" value="Bacteria"/>
</dbReference>
<reference evidence="1 2" key="1">
    <citation type="submission" date="2014-07" db="EMBL/GenBank/DDBJ databases">
        <authorList>
            <person name="Urmite Genomes Urmite Genomes"/>
        </authorList>
    </citation>
    <scope>NUCLEOTIDE SEQUENCE [LARGE SCALE GENOMIC DNA]</scope>
    <source>
        <strain evidence="1 2">20_BN</strain>
    </source>
</reference>
<dbReference type="Proteomes" id="UP000053902">
    <property type="component" value="Unassembled WGS sequence"/>
</dbReference>
<dbReference type="AlphaFoldDB" id="A0A078LSD3"/>
<evidence type="ECO:0000313" key="2">
    <source>
        <dbReference type="Proteomes" id="UP000053902"/>
    </source>
</evidence>
<dbReference type="STRING" id="1499686.BN1079_01365"/>
<dbReference type="EMBL" id="CCSF01000001">
    <property type="protein sequence ID" value="CDZ94054.1"/>
    <property type="molecule type" value="Genomic_DNA"/>
</dbReference>